<gene>
    <name evidence="8" type="ordered locus">Spica_1872</name>
</gene>
<dbReference type="AlphaFoldDB" id="F8F3Y7"/>
<dbReference type="KEGG" id="scd:Spica_1872"/>
<keyword evidence="6 7" id="KW-0472">Membrane</keyword>
<keyword evidence="3" id="KW-1003">Cell membrane</keyword>
<evidence type="ECO:0000256" key="3">
    <source>
        <dbReference type="ARBA" id="ARBA00022475"/>
    </source>
</evidence>
<feature type="transmembrane region" description="Helical" evidence="7">
    <location>
        <begin position="38"/>
        <end position="57"/>
    </location>
</feature>
<dbReference type="GO" id="GO:0005886">
    <property type="term" value="C:plasma membrane"/>
    <property type="evidence" value="ECO:0007669"/>
    <property type="project" value="UniProtKB-SubCell"/>
</dbReference>
<organism evidence="8 9">
    <name type="scientific">Gracilinema caldarium (strain ATCC 51460 / DSM 7334 / H1)</name>
    <name type="common">Treponema caldarium</name>
    <dbReference type="NCBI Taxonomy" id="744872"/>
    <lineage>
        <taxon>Bacteria</taxon>
        <taxon>Pseudomonadati</taxon>
        <taxon>Spirochaetota</taxon>
        <taxon>Spirochaetia</taxon>
        <taxon>Spirochaetales</taxon>
        <taxon>Breznakiellaceae</taxon>
        <taxon>Gracilinema</taxon>
    </lineage>
</organism>
<dbReference type="EMBL" id="CP002868">
    <property type="protein sequence ID" value="AEJ20006.1"/>
    <property type="molecule type" value="Genomic_DNA"/>
</dbReference>
<dbReference type="RefSeq" id="WP_013969297.1">
    <property type="nucleotide sequence ID" value="NC_015732.1"/>
</dbReference>
<reference evidence="9" key="1">
    <citation type="journal article" date="2013" name="Stand. Genomic Sci.">
        <title>Genome sequence of the thermophilic fresh-water bacterium Spirochaeta caldaria type strain (H1(T)), reclassification of Spirochaeta caldaria, Spirochaeta stenostrepta, and Spirochaeta zuelzerae in the genus Treponema as Treponema caldaria comb. nov., Treponema stenostrepta comb. nov., and Treponema zuelzerae comb. nov., and emendation of the genus Treponema.</title>
        <authorList>
            <person name="Abt B."/>
            <person name="Goker M."/>
            <person name="Scheuner C."/>
            <person name="Han C."/>
            <person name="Lu M."/>
            <person name="Misra M."/>
            <person name="Lapidus A."/>
            <person name="Nolan M."/>
            <person name="Lucas S."/>
            <person name="Hammon N."/>
            <person name="Deshpande S."/>
            <person name="Cheng J.F."/>
            <person name="Tapia R."/>
            <person name="Goodwin L.A."/>
            <person name="Pitluck S."/>
            <person name="Liolios K."/>
            <person name="Pagani I."/>
            <person name="Ivanova N."/>
            <person name="Mavromatis K."/>
            <person name="Mikhailova N."/>
            <person name="Huntemann M."/>
            <person name="Pati A."/>
            <person name="Chen A."/>
            <person name="Palaniappan K."/>
            <person name="Land M."/>
            <person name="Hauser L."/>
            <person name="Jeffries C.D."/>
            <person name="Rohde M."/>
            <person name="Spring S."/>
            <person name="Gronow S."/>
            <person name="Detter J.C."/>
            <person name="Bristow J."/>
            <person name="Eisen J.A."/>
            <person name="Markowitz V."/>
            <person name="Hugenholtz P."/>
            <person name="Kyrpides N.C."/>
            <person name="Woyke T."/>
            <person name="Klenk H.P."/>
        </authorList>
    </citation>
    <scope>NUCLEOTIDE SEQUENCE</scope>
    <source>
        <strain evidence="9">ATCC 51460 / DSM 7334 / H1</strain>
    </source>
</reference>
<evidence type="ECO:0000256" key="1">
    <source>
        <dbReference type="ARBA" id="ARBA00004651"/>
    </source>
</evidence>
<evidence type="ECO:0000256" key="6">
    <source>
        <dbReference type="ARBA" id="ARBA00023136"/>
    </source>
</evidence>
<name>F8F3Y7_GRAC1</name>
<comment type="similarity">
    <text evidence="2">Belongs to the UPF0718 family.</text>
</comment>
<protein>
    <recommendedName>
        <fullName evidence="10">Permease</fullName>
    </recommendedName>
</protein>
<dbReference type="STRING" id="744872.Spica_1872"/>
<comment type="subcellular location">
    <subcellularLocation>
        <location evidence="1">Cell membrane</location>
        <topology evidence="1">Multi-pass membrane protein</topology>
    </subcellularLocation>
</comment>
<dbReference type="Proteomes" id="UP000000503">
    <property type="component" value="Chromosome"/>
</dbReference>
<evidence type="ECO:0000256" key="5">
    <source>
        <dbReference type="ARBA" id="ARBA00022989"/>
    </source>
</evidence>
<evidence type="ECO:0000313" key="9">
    <source>
        <dbReference type="Proteomes" id="UP000000503"/>
    </source>
</evidence>
<feature type="transmembrane region" description="Helical" evidence="7">
    <location>
        <begin position="69"/>
        <end position="93"/>
    </location>
</feature>
<evidence type="ECO:0000313" key="8">
    <source>
        <dbReference type="EMBL" id="AEJ20006.1"/>
    </source>
</evidence>
<dbReference type="HOGENOM" id="CLU_101297_2_0_12"/>
<feature type="transmembrane region" description="Helical" evidence="7">
    <location>
        <begin position="105"/>
        <end position="124"/>
    </location>
</feature>
<dbReference type="eggNOG" id="COG0701">
    <property type="taxonomic scope" value="Bacteria"/>
</dbReference>
<dbReference type="Pfam" id="PF03773">
    <property type="entry name" value="ArsP_1"/>
    <property type="match status" value="1"/>
</dbReference>
<proteinExistence type="inferred from homology"/>
<evidence type="ECO:0000256" key="7">
    <source>
        <dbReference type="SAM" id="Phobius"/>
    </source>
</evidence>
<keyword evidence="4 7" id="KW-0812">Transmembrane</keyword>
<accession>F8F3Y7</accession>
<evidence type="ECO:0000256" key="2">
    <source>
        <dbReference type="ARBA" id="ARBA00006386"/>
    </source>
</evidence>
<dbReference type="InterPro" id="IPR005524">
    <property type="entry name" value="DUF318"/>
</dbReference>
<evidence type="ECO:0000256" key="4">
    <source>
        <dbReference type="ARBA" id="ARBA00022692"/>
    </source>
</evidence>
<keyword evidence="5 7" id="KW-1133">Transmembrane helix</keyword>
<keyword evidence="9" id="KW-1185">Reference proteome</keyword>
<feature type="transmembrane region" description="Helical" evidence="7">
    <location>
        <begin position="136"/>
        <end position="158"/>
    </location>
</feature>
<evidence type="ECO:0008006" key="10">
    <source>
        <dbReference type="Google" id="ProtNLM"/>
    </source>
</evidence>
<sequence>MDTLVMYMLAGAGILVSWFVNKQKTMMALKKAWKAFEGILPQFITVLFLVAVVLAVLDTETVSQLLGKGSGFIGVFIASVVGAITLIPGFVAFPAAAALLQNGAGATQMAAFISSLMMVGIVTLPMEIQYFGKRTAIFRNVFAWLFSFIVAYFVGWVVSV</sequence>